<gene>
    <name evidence="10" type="ORF">GCM10008906_32900</name>
</gene>
<comment type="caution">
    <text evidence="10">The sequence shown here is derived from an EMBL/GenBank/DDBJ whole genome shotgun (WGS) entry which is preliminary data.</text>
</comment>
<feature type="domain" description="PHP" evidence="9">
    <location>
        <begin position="3"/>
        <end position="187"/>
    </location>
</feature>
<evidence type="ECO:0000313" key="11">
    <source>
        <dbReference type="Proteomes" id="UP001501510"/>
    </source>
</evidence>
<evidence type="ECO:0000256" key="5">
    <source>
        <dbReference type="ARBA" id="ARBA00022801"/>
    </source>
</evidence>
<keyword evidence="4 8" id="KW-0028">Amino-acid biosynthesis</keyword>
<dbReference type="Gene3D" id="3.20.20.140">
    <property type="entry name" value="Metal-dependent hydrolases"/>
    <property type="match status" value="1"/>
</dbReference>
<dbReference type="EC" id="3.1.3.15" evidence="3 8"/>
<dbReference type="NCBIfam" id="NF004086">
    <property type="entry name" value="PRK05588.1"/>
    <property type="match status" value="1"/>
</dbReference>
<evidence type="ECO:0000256" key="1">
    <source>
        <dbReference type="ARBA" id="ARBA00004970"/>
    </source>
</evidence>
<comment type="similarity">
    <text evidence="2 8">Belongs to the PHP hydrolase family. HisK subfamily.</text>
</comment>
<dbReference type="InterPro" id="IPR016195">
    <property type="entry name" value="Pol/histidinol_Pase-like"/>
</dbReference>
<evidence type="ECO:0000256" key="7">
    <source>
        <dbReference type="ARBA" id="ARBA00049158"/>
    </source>
</evidence>
<reference evidence="11" key="1">
    <citation type="journal article" date="2019" name="Int. J. Syst. Evol. Microbiol.">
        <title>The Global Catalogue of Microorganisms (GCM) 10K type strain sequencing project: providing services to taxonomists for standard genome sequencing and annotation.</title>
        <authorList>
            <consortium name="The Broad Institute Genomics Platform"/>
            <consortium name="The Broad Institute Genome Sequencing Center for Infectious Disease"/>
            <person name="Wu L."/>
            <person name="Ma J."/>
        </authorList>
    </citation>
    <scope>NUCLEOTIDE SEQUENCE [LARGE SCALE GENOMIC DNA]</scope>
    <source>
        <strain evidence="11">JCM 1407</strain>
    </source>
</reference>
<dbReference type="SUPFAM" id="SSF89550">
    <property type="entry name" value="PHP domain-like"/>
    <property type="match status" value="1"/>
</dbReference>
<sequence length="256" mass="30418">MFDTHLHTEFSTDSKMKIEEAIKASQKSNLGIIVTEHMDLGLKGEEKNFCFDVDEYFSEYNKYKINKVLLGIEIGLEKEHLEEARKIINNNPFDYALGSIHLVDGNDLYYKDFYKDKSKKEAFNRYLEVMFETLKKFDFVDSLGHIDYISRYAYYDDKELYYEDYYERIDEILKLISNREIAMEINTRRLDDDKAFKNLLKIYKRFNELGGKIVTIGSDSHDLKSIGKNFDKAKYIADSCNLKVVYHKNRKIYYDK</sequence>
<name>A0ABP3V2S8_9CLOT</name>
<evidence type="ECO:0000256" key="8">
    <source>
        <dbReference type="RuleBase" id="RU366003"/>
    </source>
</evidence>
<dbReference type="EMBL" id="BAAACG010000019">
    <property type="protein sequence ID" value="GAA0745934.1"/>
    <property type="molecule type" value="Genomic_DNA"/>
</dbReference>
<comment type="pathway">
    <text evidence="1 8">Amino-acid biosynthesis; L-histidine biosynthesis; L-histidine from 5-phospho-alpha-D-ribose 1-diphosphate: step 8/9.</text>
</comment>
<keyword evidence="5 8" id="KW-0378">Hydrolase</keyword>
<dbReference type="Proteomes" id="UP001501510">
    <property type="component" value="Unassembled WGS sequence"/>
</dbReference>
<evidence type="ECO:0000256" key="6">
    <source>
        <dbReference type="ARBA" id="ARBA00023102"/>
    </source>
</evidence>
<accession>A0ABP3V2S8</accession>
<dbReference type="PANTHER" id="PTHR21039:SF0">
    <property type="entry name" value="HISTIDINOL-PHOSPHATASE"/>
    <property type="match status" value="1"/>
</dbReference>
<proteinExistence type="inferred from homology"/>
<dbReference type="Pfam" id="PF02811">
    <property type="entry name" value="PHP"/>
    <property type="match status" value="1"/>
</dbReference>
<keyword evidence="6 8" id="KW-0368">Histidine biosynthesis</keyword>
<organism evidence="10 11">
    <name type="scientific">Clostridium oceanicum</name>
    <dbReference type="NCBI Taxonomy" id="1543"/>
    <lineage>
        <taxon>Bacteria</taxon>
        <taxon>Bacillati</taxon>
        <taxon>Bacillota</taxon>
        <taxon>Clostridia</taxon>
        <taxon>Eubacteriales</taxon>
        <taxon>Clostridiaceae</taxon>
        <taxon>Clostridium</taxon>
    </lineage>
</organism>
<evidence type="ECO:0000256" key="4">
    <source>
        <dbReference type="ARBA" id="ARBA00022605"/>
    </source>
</evidence>
<dbReference type="InterPro" id="IPR010140">
    <property type="entry name" value="Histidinol_P_phosphatase_HisJ"/>
</dbReference>
<dbReference type="InterPro" id="IPR004013">
    <property type="entry name" value="PHP_dom"/>
</dbReference>
<dbReference type="NCBIfam" id="TIGR01856">
    <property type="entry name" value="hisJ_fam"/>
    <property type="match status" value="1"/>
</dbReference>
<dbReference type="PANTHER" id="PTHR21039">
    <property type="entry name" value="HISTIDINOL PHOSPHATASE-RELATED"/>
    <property type="match status" value="1"/>
</dbReference>
<evidence type="ECO:0000259" key="9">
    <source>
        <dbReference type="Pfam" id="PF02811"/>
    </source>
</evidence>
<evidence type="ECO:0000256" key="2">
    <source>
        <dbReference type="ARBA" id="ARBA00009152"/>
    </source>
</evidence>
<comment type="catalytic activity">
    <reaction evidence="7 8">
        <text>L-histidinol phosphate + H2O = L-histidinol + phosphate</text>
        <dbReference type="Rhea" id="RHEA:14465"/>
        <dbReference type="ChEBI" id="CHEBI:15377"/>
        <dbReference type="ChEBI" id="CHEBI:43474"/>
        <dbReference type="ChEBI" id="CHEBI:57699"/>
        <dbReference type="ChEBI" id="CHEBI:57980"/>
        <dbReference type="EC" id="3.1.3.15"/>
    </reaction>
</comment>
<evidence type="ECO:0000256" key="3">
    <source>
        <dbReference type="ARBA" id="ARBA00013085"/>
    </source>
</evidence>
<keyword evidence="11" id="KW-1185">Reference proteome</keyword>
<protein>
    <recommendedName>
        <fullName evidence="3 8">Histidinol-phosphatase</fullName>
        <shortName evidence="8">HolPase</shortName>
        <ecNumber evidence="3 8">3.1.3.15</ecNumber>
    </recommendedName>
</protein>
<evidence type="ECO:0000313" key="10">
    <source>
        <dbReference type="EMBL" id="GAA0745934.1"/>
    </source>
</evidence>
<dbReference type="RefSeq" id="WP_343763389.1">
    <property type="nucleotide sequence ID" value="NZ_BAAACG010000019.1"/>
</dbReference>